<name>A0A7W6H1L8_9RHOB</name>
<evidence type="ECO:0000313" key="1">
    <source>
        <dbReference type="EMBL" id="MBB3993889.1"/>
    </source>
</evidence>
<proteinExistence type="predicted"/>
<organism evidence="1 2">
    <name type="scientific">Sulfitobacter undariae</name>
    <dbReference type="NCBI Taxonomy" id="1563671"/>
    <lineage>
        <taxon>Bacteria</taxon>
        <taxon>Pseudomonadati</taxon>
        <taxon>Pseudomonadota</taxon>
        <taxon>Alphaproteobacteria</taxon>
        <taxon>Rhodobacterales</taxon>
        <taxon>Roseobacteraceae</taxon>
        <taxon>Sulfitobacter</taxon>
    </lineage>
</organism>
<dbReference type="Proteomes" id="UP000530268">
    <property type="component" value="Unassembled WGS sequence"/>
</dbReference>
<keyword evidence="2" id="KW-1185">Reference proteome</keyword>
<protein>
    <submittedName>
        <fullName evidence="1">Uncharacterized protein</fullName>
    </submittedName>
</protein>
<dbReference type="RefSeq" id="WP_184564380.1">
    <property type="nucleotide sequence ID" value="NZ_JACIEI010000003.1"/>
</dbReference>
<comment type="caution">
    <text evidence="1">The sequence shown here is derived from an EMBL/GenBank/DDBJ whole genome shotgun (WGS) entry which is preliminary data.</text>
</comment>
<accession>A0A7W6H1L8</accession>
<evidence type="ECO:0000313" key="2">
    <source>
        <dbReference type="Proteomes" id="UP000530268"/>
    </source>
</evidence>
<gene>
    <name evidence="1" type="ORF">GGR95_001520</name>
</gene>
<reference evidence="1 2" key="1">
    <citation type="submission" date="2020-08" db="EMBL/GenBank/DDBJ databases">
        <title>Genomic Encyclopedia of Type Strains, Phase IV (KMG-IV): sequencing the most valuable type-strain genomes for metagenomic binning, comparative biology and taxonomic classification.</title>
        <authorList>
            <person name="Goeker M."/>
        </authorList>
    </citation>
    <scope>NUCLEOTIDE SEQUENCE [LARGE SCALE GENOMIC DNA]</scope>
    <source>
        <strain evidence="1 2">DSM 102234</strain>
    </source>
</reference>
<dbReference type="EMBL" id="JACIEI010000003">
    <property type="protein sequence ID" value="MBB3993889.1"/>
    <property type="molecule type" value="Genomic_DNA"/>
</dbReference>
<sequence length="51" mass="5818">MLYNGTQYAGAAYDVEEEFRAQCLDSWNPDANRTGLSLLLGWASLRKIFNF</sequence>
<dbReference type="AlphaFoldDB" id="A0A7W6H1L8"/>